<evidence type="ECO:0000256" key="4">
    <source>
        <dbReference type="ARBA" id="ARBA00022989"/>
    </source>
</evidence>
<feature type="transmembrane region" description="Helical" evidence="6">
    <location>
        <begin position="278"/>
        <end position="303"/>
    </location>
</feature>
<evidence type="ECO:0008006" key="9">
    <source>
        <dbReference type="Google" id="ProtNLM"/>
    </source>
</evidence>
<accession>W6MJS1</accession>
<keyword evidence="5 6" id="KW-0472">Membrane</keyword>
<dbReference type="AlphaFoldDB" id="W6MJS1"/>
<dbReference type="RefSeq" id="XP_022458240.1">
    <property type="nucleotide sequence ID" value="XM_022604460.1"/>
</dbReference>
<dbReference type="Proteomes" id="UP000019384">
    <property type="component" value="Unassembled WGS sequence"/>
</dbReference>
<gene>
    <name evidence="7" type="ORF">KUCA_T00002204001</name>
</gene>
<protein>
    <recommendedName>
        <fullName evidence="9">Allantoin permease</fullName>
    </recommendedName>
</protein>
<keyword evidence="3 6" id="KW-0812">Transmembrane</keyword>
<organism evidence="7 8">
    <name type="scientific">Kuraishia capsulata CBS 1993</name>
    <dbReference type="NCBI Taxonomy" id="1382522"/>
    <lineage>
        <taxon>Eukaryota</taxon>
        <taxon>Fungi</taxon>
        <taxon>Dikarya</taxon>
        <taxon>Ascomycota</taxon>
        <taxon>Saccharomycotina</taxon>
        <taxon>Pichiomycetes</taxon>
        <taxon>Pichiales</taxon>
        <taxon>Pichiaceae</taxon>
        <taxon>Kuraishia</taxon>
    </lineage>
</organism>
<dbReference type="Gene3D" id="1.10.4160.10">
    <property type="entry name" value="Hydantoin permease"/>
    <property type="match status" value="1"/>
</dbReference>
<evidence type="ECO:0000256" key="6">
    <source>
        <dbReference type="SAM" id="Phobius"/>
    </source>
</evidence>
<evidence type="ECO:0000256" key="3">
    <source>
        <dbReference type="ARBA" id="ARBA00022692"/>
    </source>
</evidence>
<feature type="transmembrane region" description="Helical" evidence="6">
    <location>
        <begin position="200"/>
        <end position="219"/>
    </location>
</feature>
<dbReference type="GeneID" id="34519628"/>
<dbReference type="PANTHER" id="PTHR30618">
    <property type="entry name" value="NCS1 FAMILY PURINE/PYRIMIDINE TRANSPORTER"/>
    <property type="match status" value="1"/>
</dbReference>
<keyword evidence="8" id="KW-1185">Reference proteome</keyword>
<feature type="transmembrane region" description="Helical" evidence="6">
    <location>
        <begin position="481"/>
        <end position="500"/>
    </location>
</feature>
<evidence type="ECO:0000313" key="8">
    <source>
        <dbReference type="Proteomes" id="UP000019384"/>
    </source>
</evidence>
<reference evidence="7" key="1">
    <citation type="submission" date="2013-12" db="EMBL/GenBank/DDBJ databases">
        <authorList>
            <person name="Genoscope - CEA"/>
        </authorList>
    </citation>
    <scope>NUCLEOTIDE SEQUENCE</scope>
    <source>
        <strain evidence="7">CBS 1993</strain>
    </source>
</reference>
<feature type="transmembrane region" description="Helical" evidence="6">
    <location>
        <begin position="374"/>
        <end position="396"/>
    </location>
</feature>
<feature type="transmembrane region" description="Helical" evidence="6">
    <location>
        <begin position="171"/>
        <end position="188"/>
    </location>
</feature>
<feature type="transmembrane region" description="Helical" evidence="6">
    <location>
        <begin position="129"/>
        <end position="151"/>
    </location>
</feature>
<evidence type="ECO:0000313" key="7">
    <source>
        <dbReference type="EMBL" id="CDK26233.1"/>
    </source>
</evidence>
<feature type="transmembrane region" description="Helical" evidence="6">
    <location>
        <begin position="43"/>
        <end position="61"/>
    </location>
</feature>
<reference evidence="7" key="2">
    <citation type="submission" date="2014-02" db="EMBL/GenBank/DDBJ databases">
        <title>Complete DNA sequence of /Kuraishia capsulata/ illustrates novel genomic features among budding yeasts (/Saccharomycotina/).</title>
        <authorList>
            <person name="Morales L."/>
            <person name="Noel B."/>
            <person name="Porcel B."/>
            <person name="Marcet-Houben M."/>
            <person name="Hullo M-F."/>
            <person name="Sacerdot C."/>
            <person name="Tekaia F."/>
            <person name="Leh-Louis V."/>
            <person name="Despons L."/>
            <person name="Khanna V."/>
            <person name="Aury J-M."/>
            <person name="Barbe V."/>
            <person name="Couloux A."/>
            <person name="Labadie K."/>
            <person name="Pelletier E."/>
            <person name="Souciet J-L."/>
            <person name="Boekhout T."/>
            <person name="Gabaldon T."/>
            <person name="Wincker P."/>
            <person name="Dujon B."/>
        </authorList>
    </citation>
    <scope>NUCLEOTIDE SEQUENCE</scope>
    <source>
        <strain evidence="7">CBS 1993</strain>
    </source>
</reference>
<dbReference type="EMBL" id="HG793126">
    <property type="protein sequence ID" value="CDK26233.1"/>
    <property type="molecule type" value="Genomic_DNA"/>
</dbReference>
<dbReference type="HOGENOM" id="CLU_021555_3_0_1"/>
<dbReference type="InterPro" id="IPR045225">
    <property type="entry name" value="Uracil/uridine/allantoin_perm"/>
</dbReference>
<evidence type="ECO:0000256" key="5">
    <source>
        <dbReference type="ARBA" id="ARBA00023136"/>
    </source>
</evidence>
<dbReference type="InterPro" id="IPR001248">
    <property type="entry name" value="Pur-cyt_permease"/>
</dbReference>
<keyword evidence="4 6" id="KW-1133">Transmembrane helix</keyword>
<dbReference type="PANTHER" id="PTHR30618:SF2">
    <property type="entry name" value="ALLANTOIN PERMEASE-RELATED"/>
    <property type="match status" value="1"/>
</dbReference>
<dbReference type="GO" id="GO:0005886">
    <property type="term" value="C:plasma membrane"/>
    <property type="evidence" value="ECO:0007669"/>
    <property type="project" value="TreeGrafter"/>
</dbReference>
<dbReference type="OrthoDB" id="2018619at2759"/>
<feature type="transmembrane region" description="Helical" evidence="6">
    <location>
        <begin position="402"/>
        <end position="420"/>
    </location>
</feature>
<proteinExistence type="inferred from homology"/>
<feature type="transmembrane region" description="Helical" evidence="6">
    <location>
        <begin position="239"/>
        <end position="257"/>
    </location>
</feature>
<dbReference type="GO" id="GO:0015205">
    <property type="term" value="F:nucleobase transmembrane transporter activity"/>
    <property type="evidence" value="ECO:0007669"/>
    <property type="project" value="TreeGrafter"/>
</dbReference>
<dbReference type="CDD" id="cd11482">
    <property type="entry name" value="SLC-NCS1sbd_NRT1-like"/>
    <property type="match status" value="1"/>
</dbReference>
<sequence length="564" mass="62536">MSFLHRVNEFVKLKGAEGEVTPSQWINKDIVPLPPNRRNWDKWTFAGFWAINNLCISNYTVGSTLISIGNSVWMAMLSNIIGRFIIALMAVFNGYVGADYHIGFPVVSRYIWGMKGSYLAIVQRIMLGVVWLSTQSWTGGLCVSVILSSIFPSFEHMKNTMPENTHMTTKQFVGFVVYCVMMVFMIYMPPERSQRLLTTLNTMLGATLFGMMVYCLWDAHGAGPLLSATAAATTSSEKGWAIVAGIKTVIGTIAVGLTNQPDYNRFAKTSGDQVYGQVFSILFYGNIVPLMGMLTTSATAKIWPSTGGIWNPPLICAQWMADDYNPKSRAGSFFCGVGLLAGQLAINTIDNAFSAGMDISGLFPKYFTLRRGAYLGLVLAICMNPWQLLSTASVFINVMSAYSVLLGAMTGIMCCDYWIIRKRKIKLSDLFNPTPSSIYWFNGGYNWRAFVAWVIGFAPLMPGFVHACNEKIKIPLGAQHLYYLAYIYGFIVSFVIHYGINHFFPPPGLGEVDEYDQFGTFTLDECKKFNIIPHEDMGTLESAAASSSVENEKAMAEIKVNQLS</sequence>
<comment type="similarity">
    <text evidence="2">Belongs to the purine-cytosine permease (2.A.39) family.</text>
</comment>
<comment type="subcellular location">
    <subcellularLocation>
        <location evidence="1">Membrane</location>
        <topology evidence="1">Multi-pass membrane protein</topology>
    </subcellularLocation>
</comment>
<evidence type="ECO:0000256" key="1">
    <source>
        <dbReference type="ARBA" id="ARBA00004141"/>
    </source>
</evidence>
<name>W6MJS1_9ASCO</name>
<feature type="transmembrane region" description="Helical" evidence="6">
    <location>
        <begin position="73"/>
        <end position="96"/>
    </location>
</feature>
<dbReference type="Pfam" id="PF02133">
    <property type="entry name" value="Transp_cyt_pur"/>
    <property type="match status" value="1"/>
</dbReference>
<feature type="transmembrane region" description="Helical" evidence="6">
    <location>
        <begin position="330"/>
        <end position="353"/>
    </location>
</feature>
<evidence type="ECO:0000256" key="2">
    <source>
        <dbReference type="ARBA" id="ARBA00008974"/>
    </source>
</evidence>